<dbReference type="Gene3D" id="1.20.120.1220">
    <property type="match status" value="1"/>
</dbReference>
<keyword evidence="4" id="KW-1185">Reference proteome</keyword>
<feature type="domain" description="Prepilin type IV endopeptidase peptidase" evidence="2">
    <location>
        <begin position="78"/>
        <end position="181"/>
    </location>
</feature>
<evidence type="ECO:0000259" key="2">
    <source>
        <dbReference type="Pfam" id="PF01478"/>
    </source>
</evidence>
<keyword evidence="1" id="KW-0812">Transmembrane</keyword>
<keyword evidence="1" id="KW-0472">Membrane</keyword>
<accession>A0ABR6WUN3</accession>
<dbReference type="Pfam" id="PF01478">
    <property type="entry name" value="Peptidase_A24"/>
    <property type="match status" value="1"/>
</dbReference>
<name>A0ABR6WUN3_9FIRM</name>
<sequence length="229" mass="24438">MNEVTMMHMVILALGAICGVLMEKAAVCLIQRRVNLLMPYRFSGSIGKTILWGMVNAVGWLILVRINGLQSNTLECMMMLSVCMVLSAVDISIKKIPNELILMTLVIGASFLVTGQPIGSLGINIFGFVLGFIIFFLPAMIGKGAGWGDVKYAAAVGFCLGAYGILAAVLIMTLFLALYTVYIILTGKGSLKSKIALGPFMASGFVAVLVLNIINSNNSLFDLGVFING</sequence>
<feature type="transmembrane region" description="Helical" evidence="1">
    <location>
        <begin position="153"/>
        <end position="183"/>
    </location>
</feature>
<gene>
    <name evidence="3" type="ORF">GH808_07835</name>
</gene>
<dbReference type="EMBL" id="WJBC01000009">
    <property type="protein sequence ID" value="MBC3804339.1"/>
    <property type="molecule type" value="Genomic_DNA"/>
</dbReference>
<reference evidence="3 4" key="1">
    <citation type="journal article" date="2020" name="mSystems">
        <title>Defining Genomic and Predicted Metabolic Features of the Acetobacterium Genus.</title>
        <authorList>
            <person name="Ross D.E."/>
            <person name="Marshall C.W."/>
            <person name="Gulliver D."/>
            <person name="May H.D."/>
            <person name="Norman R.S."/>
        </authorList>
    </citation>
    <scope>NUCLEOTIDE SEQUENCE [LARGE SCALE GENOMIC DNA]</scope>
    <source>
        <strain evidence="3 4">DSM 8238</strain>
    </source>
</reference>
<feature type="transmembrane region" description="Helical" evidence="1">
    <location>
        <begin position="195"/>
        <end position="214"/>
    </location>
</feature>
<dbReference type="Proteomes" id="UP000603234">
    <property type="component" value="Unassembled WGS sequence"/>
</dbReference>
<evidence type="ECO:0000256" key="1">
    <source>
        <dbReference type="SAM" id="Phobius"/>
    </source>
</evidence>
<proteinExistence type="predicted"/>
<comment type="caution">
    <text evidence="3">The sequence shown here is derived from an EMBL/GenBank/DDBJ whole genome shotgun (WGS) entry which is preliminary data.</text>
</comment>
<dbReference type="RefSeq" id="WP_186842226.1">
    <property type="nucleotide sequence ID" value="NZ_WJBC01000009.1"/>
</dbReference>
<feature type="transmembrane region" description="Helical" evidence="1">
    <location>
        <begin position="121"/>
        <end position="141"/>
    </location>
</feature>
<evidence type="ECO:0000313" key="3">
    <source>
        <dbReference type="EMBL" id="MBC3804339.1"/>
    </source>
</evidence>
<organism evidence="3 4">
    <name type="scientific">Acetobacterium fimetarium</name>
    <dbReference type="NCBI Taxonomy" id="52691"/>
    <lineage>
        <taxon>Bacteria</taxon>
        <taxon>Bacillati</taxon>
        <taxon>Bacillota</taxon>
        <taxon>Clostridia</taxon>
        <taxon>Eubacteriales</taxon>
        <taxon>Eubacteriaceae</taxon>
        <taxon>Acetobacterium</taxon>
    </lineage>
</organism>
<feature type="transmembrane region" description="Helical" evidence="1">
    <location>
        <begin position="99"/>
        <end position="114"/>
    </location>
</feature>
<evidence type="ECO:0000313" key="4">
    <source>
        <dbReference type="Proteomes" id="UP000603234"/>
    </source>
</evidence>
<feature type="transmembrane region" description="Helical" evidence="1">
    <location>
        <begin position="49"/>
        <end position="66"/>
    </location>
</feature>
<keyword evidence="1" id="KW-1133">Transmembrane helix</keyword>
<dbReference type="InterPro" id="IPR000045">
    <property type="entry name" value="Prepilin_IV_endopep_pep"/>
</dbReference>
<protein>
    <recommendedName>
        <fullName evidence="2">Prepilin type IV endopeptidase peptidase domain-containing protein</fullName>
    </recommendedName>
</protein>